<sequence>GGTGAQCGSVVGLMLDRKRHDNARLKGKLAEKKLTRHWPKQHLLKMVTGGVKLQ</sequence>
<comment type="caution">
    <text evidence="1">The sequence shown here is derived from an EMBL/GenBank/DDBJ whole genome shotgun (WGS) entry which is preliminary data.</text>
</comment>
<feature type="non-terminal residue" evidence="1">
    <location>
        <position position="1"/>
    </location>
</feature>
<organism evidence="1 2">
    <name type="scientific">Salmonella enterica subsp. enterica serovar Poona</name>
    <dbReference type="NCBI Taxonomy" id="436295"/>
    <lineage>
        <taxon>Bacteria</taxon>
        <taxon>Pseudomonadati</taxon>
        <taxon>Pseudomonadota</taxon>
        <taxon>Gammaproteobacteria</taxon>
        <taxon>Enterobacterales</taxon>
        <taxon>Enterobacteriaceae</taxon>
        <taxon>Salmonella</taxon>
    </lineage>
</organism>
<dbReference type="GO" id="GO:0016301">
    <property type="term" value="F:kinase activity"/>
    <property type="evidence" value="ECO:0007669"/>
    <property type="project" value="UniProtKB-KW"/>
</dbReference>
<dbReference type="Proteomes" id="UP000298196">
    <property type="component" value="Unassembled WGS sequence"/>
</dbReference>
<name>A0A4Z0KTA6_SALET</name>
<keyword evidence="1" id="KW-0808">Transferase</keyword>
<dbReference type="EMBL" id="PYKI01002763">
    <property type="protein sequence ID" value="TGD46650.1"/>
    <property type="molecule type" value="Genomic_DNA"/>
</dbReference>
<protein>
    <submittedName>
        <fullName evidence="1">GHMP kinase</fullName>
    </submittedName>
</protein>
<accession>A0A4Z0KTA6</accession>
<keyword evidence="1" id="KW-0418">Kinase</keyword>
<evidence type="ECO:0000313" key="1">
    <source>
        <dbReference type="EMBL" id="TGD46650.1"/>
    </source>
</evidence>
<evidence type="ECO:0000313" key="2">
    <source>
        <dbReference type="Proteomes" id="UP000298196"/>
    </source>
</evidence>
<dbReference type="AlphaFoldDB" id="A0A4Z0KTA6"/>
<keyword evidence="2" id="KW-1185">Reference proteome</keyword>
<gene>
    <name evidence="1" type="ORF">C9F07_27620</name>
</gene>
<reference evidence="1 2" key="1">
    <citation type="submission" date="2018-03" db="EMBL/GenBank/DDBJ databases">
        <title>Non-Typhoidal Salmonella genome sequencing and assembly.</title>
        <authorList>
            <person name="Matchawe C."/>
        </authorList>
    </citation>
    <scope>NUCLEOTIDE SEQUENCE [LARGE SCALE GENOMIC DNA]</scope>
    <source>
        <strain evidence="1 2">22sa</strain>
    </source>
</reference>
<proteinExistence type="predicted"/>